<dbReference type="InterPro" id="IPR011583">
    <property type="entry name" value="Chitinase_II/V-like_cat"/>
</dbReference>
<dbReference type="PANTHER" id="PTHR11177:SF317">
    <property type="entry name" value="CHITINASE 12-RELATED"/>
    <property type="match status" value="1"/>
</dbReference>
<organism evidence="3 4">
    <name type="scientific">Moniliophthora roreri</name>
    <name type="common">Frosty pod rot fungus</name>
    <name type="synonym">Monilia roreri</name>
    <dbReference type="NCBI Taxonomy" id="221103"/>
    <lineage>
        <taxon>Eukaryota</taxon>
        <taxon>Fungi</taxon>
        <taxon>Dikarya</taxon>
        <taxon>Basidiomycota</taxon>
        <taxon>Agaricomycotina</taxon>
        <taxon>Agaricomycetes</taxon>
        <taxon>Agaricomycetidae</taxon>
        <taxon>Agaricales</taxon>
        <taxon>Marasmiineae</taxon>
        <taxon>Marasmiaceae</taxon>
        <taxon>Moniliophthora</taxon>
    </lineage>
</organism>
<dbReference type="InterPro" id="IPR017853">
    <property type="entry name" value="GH"/>
</dbReference>
<dbReference type="PANTHER" id="PTHR11177">
    <property type="entry name" value="CHITINASE"/>
    <property type="match status" value="1"/>
</dbReference>
<dbReference type="GO" id="GO:0005975">
    <property type="term" value="P:carbohydrate metabolic process"/>
    <property type="evidence" value="ECO:0007669"/>
    <property type="project" value="InterPro"/>
</dbReference>
<evidence type="ECO:0000259" key="2">
    <source>
        <dbReference type="PROSITE" id="PS51910"/>
    </source>
</evidence>
<proteinExistence type="predicted"/>
<dbReference type="InterPro" id="IPR050314">
    <property type="entry name" value="Glycosyl_Hydrlase_18"/>
</dbReference>
<feature type="region of interest" description="Disordered" evidence="1">
    <location>
        <begin position="163"/>
        <end position="191"/>
    </location>
</feature>
<keyword evidence="3" id="KW-0378">Hydrolase</keyword>
<dbReference type="SUPFAM" id="SSF51445">
    <property type="entry name" value="(Trans)glycosidases"/>
    <property type="match status" value="1"/>
</dbReference>
<dbReference type="Gene3D" id="3.20.20.80">
    <property type="entry name" value="Glycosidases"/>
    <property type="match status" value="1"/>
</dbReference>
<dbReference type="Pfam" id="PF00704">
    <property type="entry name" value="Glyco_hydro_18"/>
    <property type="match status" value="1"/>
</dbReference>
<evidence type="ECO:0000256" key="1">
    <source>
        <dbReference type="SAM" id="MobiDB-lite"/>
    </source>
</evidence>
<dbReference type="PROSITE" id="PS51910">
    <property type="entry name" value="GH18_2"/>
    <property type="match status" value="1"/>
</dbReference>
<dbReference type="InterPro" id="IPR001223">
    <property type="entry name" value="Glyco_hydro18_cat"/>
</dbReference>
<protein>
    <submittedName>
        <fullName evidence="3">Putative glycoside hydrolase family 18 protein</fullName>
    </submittedName>
</protein>
<dbReference type="EMBL" id="LATX01001098">
    <property type="protein sequence ID" value="KTB43730.1"/>
    <property type="molecule type" value="Genomic_DNA"/>
</dbReference>
<evidence type="ECO:0000313" key="4">
    <source>
        <dbReference type="Proteomes" id="UP000054988"/>
    </source>
</evidence>
<feature type="domain" description="GH18" evidence="2">
    <location>
        <begin position="6"/>
        <end position="198"/>
    </location>
</feature>
<dbReference type="GO" id="GO:0008061">
    <property type="term" value="F:chitin binding"/>
    <property type="evidence" value="ECO:0007669"/>
    <property type="project" value="InterPro"/>
</dbReference>
<dbReference type="AlphaFoldDB" id="A0A0W0G592"/>
<accession>A0A0W0G592</accession>
<dbReference type="GO" id="GO:0004568">
    <property type="term" value="F:chitinase activity"/>
    <property type="evidence" value="ECO:0007669"/>
    <property type="project" value="TreeGrafter"/>
</dbReference>
<dbReference type="GO" id="GO:0006032">
    <property type="term" value="P:chitin catabolic process"/>
    <property type="evidence" value="ECO:0007669"/>
    <property type="project" value="TreeGrafter"/>
</dbReference>
<dbReference type="SMART" id="SM00636">
    <property type="entry name" value="Glyco_18"/>
    <property type="match status" value="1"/>
</dbReference>
<comment type="caution">
    <text evidence="3">The sequence shown here is derived from an EMBL/GenBank/DDBJ whole genome shotgun (WGS) entry which is preliminary data.</text>
</comment>
<name>A0A0W0G592_MONRR</name>
<dbReference type="Proteomes" id="UP000054988">
    <property type="component" value="Unassembled WGS sequence"/>
</dbReference>
<sequence>MALAQKVRKGYFTNWGTYGRNFQPTDIDPSKLFHILYAFADINAKTGEIKFTDAWADEQKHYLGDSWDEQGTNLYGCLKQIYPLKLKNRNLKVLSVGGWTYSQAGHFKFVTSPTSRDNFVKSGIKLIEDHGSGGLDIDFEYPANAEEGQGFADLTATCPDRPANPQRRHCSLSNPGSRCSRGTGARSGGSRPVWQCLA</sequence>
<gene>
    <name evidence="3" type="ORF">WG66_3702</name>
</gene>
<feature type="compositionally biased region" description="Low complexity" evidence="1">
    <location>
        <begin position="176"/>
        <end position="191"/>
    </location>
</feature>
<dbReference type="GO" id="GO:0005576">
    <property type="term" value="C:extracellular region"/>
    <property type="evidence" value="ECO:0007669"/>
    <property type="project" value="TreeGrafter"/>
</dbReference>
<reference evidence="3 4" key="1">
    <citation type="submission" date="2015-12" db="EMBL/GenBank/DDBJ databases">
        <title>Draft genome sequence of Moniliophthora roreri, the causal agent of frosty pod rot of cacao.</title>
        <authorList>
            <person name="Aime M.C."/>
            <person name="Diaz-Valderrama J.R."/>
            <person name="Kijpornyongpan T."/>
            <person name="Phillips-Mora W."/>
        </authorList>
    </citation>
    <scope>NUCLEOTIDE SEQUENCE [LARGE SCALE GENOMIC DNA]</scope>
    <source>
        <strain evidence="3 4">MCA 2952</strain>
    </source>
</reference>
<dbReference type="eggNOG" id="KOG2806">
    <property type="taxonomic scope" value="Eukaryota"/>
</dbReference>
<evidence type="ECO:0000313" key="3">
    <source>
        <dbReference type="EMBL" id="KTB43730.1"/>
    </source>
</evidence>